<sequence>MLSIEKRCSACKMTGYKRSNHRSCPMNPKNRILLIPQKRTSFVVFTEVQYPAESITNMRVRRESPEDQVVLQEATSLVIPETLIEEATVAEA</sequence>
<keyword evidence="2" id="KW-1185">Reference proteome</keyword>
<name>A0A162WVC5_PHYB8</name>
<protein>
    <submittedName>
        <fullName evidence="1">Uncharacterized protein</fullName>
    </submittedName>
</protein>
<organism evidence="1 2">
    <name type="scientific">Phycomyces blakesleeanus (strain ATCC 8743b / DSM 1359 / FGSC 10004 / NBRC 33097 / NRRL 1555)</name>
    <dbReference type="NCBI Taxonomy" id="763407"/>
    <lineage>
        <taxon>Eukaryota</taxon>
        <taxon>Fungi</taxon>
        <taxon>Fungi incertae sedis</taxon>
        <taxon>Mucoromycota</taxon>
        <taxon>Mucoromycotina</taxon>
        <taxon>Mucoromycetes</taxon>
        <taxon>Mucorales</taxon>
        <taxon>Phycomycetaceae</taxon>
        <taxon>Phycomyces</taxon>
    </lineage>
</organism>
<reference evidence="2" key="1">
    <citation type="submission" date="2015-06" db="EMBL/GenBank/DDBJ databases">
        <title>Expansion of signal transduction pathways in fungi by whole-genome duplication.</title>
        <authorList>
            <consortium name="DOE Joint Genome Institute"/>
            <person name="Corrochano L.M."/>
            <person name="Kuo A."/>
            <person name="Marcet-Houben M."/>
            <person name="Polaino S."/>
            <person name="Salamov A."/>
            <person name="Villalobos J.M."/>
            <person name="Alvarez M.I."/>
            <person name="Avalos J."/>
            <person name="Benito E.P."/>
            <person name="Benoit I."/>
            <person name="Burger G."/>
            <person name="Camino L.P."/>
            <person name="Canovas D."/>
            <person name="Cerda-Olmedo E."/>
            <person name="Cheng J.-F."/>
            <person name="Dominguez A."/>
            <person name="Elias M."/>
            <person name="Eslava A.P."/>
            <person name="Glaser F."/>
            <person name="Grimwood J."/>
            <person name="Gutierrez G."/>
            <person name="Heitman J."/>
            <person name="Henrissat B."/>
            <person name="Iturriaga E.A."/>
            <person name="Lang B.F."/>
            <person name="Lavin J.L."/>
            <person name="Lee S."/>
            <person name="Li W."/>
            <person name="Lindquist E."/>
            <person name="Lopez-Garcia S."/>
            <person name="Luque E.M."/>
            <person name="Marcos A.T."/>
            <person name="Martin J."/>
            <person name="McCluskey K."/>
            <person name="Medina H.R."/>
            <person name="Miralles-Duran A."/>
            <person name="Miyazaki A."/>
            <person name="Munoz-Torres E."/>
            <person name="Oguiza J.A."/>
            <person name="Ohm R."/>
            <person name="Olmedo M."/>
            <person name="Orejas M."/>
            <person name="Ortiz-Castellanos L."/>
            <person name="Pisabarro A.G."/>
            <person name="Rodriguez-Romero J."/>
            <person name="Ruiz-Herrera J."/>
            <person name="Ruiz-Vazquez R."/>
            <person name="Sanz C."/>
            <person name="Schackwitz W."/>
            <person name="Schmutz J."/>
            <person name="Shahriari M."/>
            <person name="Shelest E."/>
            <person name="Silva-Franco F."/>
            <person name="Soanes D."/>
            <person name="Syed K."/>
            <person name="Tagua V.G."/>
            <person name="Talbot N.J."/>
            <person name="Thon M."/>
            <person name="De vries R.P."/>
            <person name="Wiebenga A."/>
            <person name="Yadav J.S."/>
            <person name="Braun E.L."/>
            <person name="Baker S."/>
            <person name="Garre V."/>
            <person name="Horwitz B."/>
            <person name="Torres-Martinez S."/>
            <person name="Idnurm A."/>
            <person name="Herrera-Estrella A."/>
            <person name="Gabaldon T."/>
            <person name="Grigoriev I.V."/>
        </authorList>
    </citation>
    <scope>NUCLEOTIDE SEQUENCE [LARGE SCALE GENOMIC DNA]</scope>
    <source>
        <strain evidence="2">NRRL 1555(-)</strain>
    </source>
</reference>
<evidence type="ECO:0000313" key="1">
    <source>
        <dbReference type="EMBL" id="OAD71065.1"/>
    </source>
</evidence>
<gene>
    <name evidence="1" type="ORF">PHYBLDRAFT_148282</name>
</gene>
<proteinExistence type="predicted"/>
<dbReference type="GeneID" id="28992967"/>
<accession>A0A162WVC5</accession>
<dbReference type="AlphaFoldDB" id="A0A162WVC5"/>
<dbReference type="EMBL" id="KV440987">
    <property type="protein sequence ID" value="OAD71065.1"/>
    <property type="molecule type" value="Genomic_DNA"/>
</dbReference>
<dbReference type="VEuPathDB" id="FungiDB:PHYBLDRAFT_148282"/>
<evidence type="ECO:0000313" key="2">
    <source>
        <dbReference type="Proteomes" id="UP000077315"/>
    </source>
</evidence>
<dbReference type="Proteomes" id="UP000077315">
    <property type="component" value="Unassembled WGS sequence"/>
</dbReference>
<dbReference type="InParanoid" id="A0A162WVC5"/>
<dbReference type="RefSeq" id="XP_018289105.1">
    <property type="nucleotide sequence ID" value="XM_018432061.1"/>
</dbReference>